<dbReference type="Proteomes" id="UP000095210">
    <property type="component" value="Chromosome"/>
</dbReference>
<dbReference type="AlphaFoldDB" id="A0AAC9MZ82"/>
<dbReference type="Pfam" id="PF13460">
    <property type="entry name" value="NAD_binding_10"/>
    <property type="match status" value="1"/>
</dbReference>
<dbReference type="Gene3D" id="3.40.50.720">
    <property type="entry name" value="NAD(P)-binding Rossmann-like Domain"/>
    <property type="match status" value="1"/>
</dbReference>
<evidence type="ECO:0000313" key="3">
    <source>
        <dbReference type="Proteomes" id="UP000095210"/>
    </source>
</evidence>
<reference evidence="3" key="1">
    <citation type="submission" date="2016-03" db="EMBL/GenBank/DDBJ databases">
        <title>Complete genome sequence of the type strain Actinoalloteichus hymeniacidonis DSM 45092.</title>
        <authorList>
            <person name="Schaffert L."/>
            <person name="Albersmeier A."/>
            <person name="Winkler A."/>
            <person name="Kalinowski J."/>
            <person name="Zotchev S."/>
            <person name="Ruckert C."/>
        </authorList>
    </citation>
    <scope>NUCLEOTIDE SEQUENCE [LARGE SCALE GENOMIC DNA]</scope>
    <source>
        <strain evidence="3">HPA177(T) (DSM 45092(T))</strain>
    </source>
</reference>
<keyword evidence="3" id="KW-1185">Reference proteome</keyword>
<dbReference type="PANTHER" id="PTHR43162">
    <property type="match status" value="1"/>
</dbReference>
<sequence length="284" mass="29402">MILITGATGTIGSKVLDLLVEGDHDVRAMTRDPARLRAYDSTGVDVVIGDFDRPDSLRAAVDGIDTVFLLTAPGAAGPDHDRALIEAAIRAGVGRVVKLSAIDIPGSGTGAFDWHRPGETALRDGGVSWTILRPAGFASNSLAWAESIRAGGPVPNMSGPGAQGIVDPRDVAEVAVAALLSAEHAGQTYTLTGPENISVVDQAALIGAELGRTVPTVDVPIETACTQMLDAGAPASMVDMAAEGFALIRSGAARFVSDDVERVLGRPARSFADWIRDHRGSFTG</sequence>
<gene>
    <name evidence="2" type="ORF">TL08_17070</name>
</gene>
<dbReference type="PANTHER" id="PTHR43162:SF1">
    <property type="entry name" value="PRESTALK A DIFFERENTIATION PROTEIN A"/>
    <property type="match status" value="1"/>
</dbReference>
<dbReference type="InterPro" id="IPR051604">
    <property type="entry name" value="Ergot_Alk_Oxidoreductase"/>
</dbReference>
<dbReference type="KEGG" id="ahm:TL08_17070"/>
<evidence type="ECO:0000259" key="1">
    <source>
        <dbReference type="Pfam" id="PF13460"/>
    </source>
</evidence>
<feature type="domain" description="NAD(P)-binding" evidence="1">
    <location>
        <begin position="6"/>
        <end position="179"/>
    </location>
</feature>
<dbReference type="Gene3D" id="3.90.25.10">
    <property type="entry name" value="UDP-galactose 4-epimerase, domain 1"/>
    <property type="match status" value="1"/>
</dbReference>
<dbReference type="CDD" id="cd05269">
    <property type="entry name" value="TMR_SDR_a"/>
    <property type="match status" value="1"/>
</dbReference>
<dbReference type="RefSeq" id="WP_069853812.1">
    <property type="nucleotide sequence ID" value="NZ_CP014859.1"/>
</dbReference>
<dbReference type="SUPFAM" id="SSF51735">
    <property type="entry name" value="NAD(P)-binding Rossmann-fold domains"/>
    <property type="match status" value="1"/>
</dbReference>
<dbReference type="InterPro" id="IPR036291">
    <property type="entry name" value="NAD(P)-bd_dom_sf"/>
</dbReference>
<proteinExistence type="predicted"/>
<evidence type="ECO:0000313" key="2">
    <source>
        <dbReference type="EMBL" id="AOS64214.1"/>
    </source>
</evidence>
<accession>A0AAC9MZ82</accession>
<dbReference type="EMBL" id="CP014859">
    <property type="protein sequence ID" value="AOS64214.1"/>
    <property type="molecule type" value="Genomic_DNA"/>
</dbReference>
<name>A0AAC9MZ82_9PSEU</name>
<dbReference type="InterPro" id="IPR016040">
    <property type="entry name" value="NAD(P)-bd_dom"/>
</dbReference>
<protein>
    <recommendedName>
        <fullName evidence="1">NAD(P)-binding domain-containing protein</fullName>
    </recommendedName>
</protein>
<organism evidence="2 3">
    <name type="scientific">Actinoalloteichus hymeniacidonis</name>
    <dbReference type="NCBI Taxonomy" id="340345"/>
    <lineage>
        <taxon>Bacteria</taxon>
        <taxon>Bacillati</taxon>
        <taxon>Actinomycetota</taxon>
        <taxon>Actinomycetes</taxon>
        <taxon>Pseudonocardiales</taxon>
        <taxon>Pseudonocardiaceae</taxon>
        <taxon>Actinoalloteichus</taxon>
    </lineage>
</organism>